<dbReference type="OrthoDB" id="8537582at2"/>
<proteinExistence type="predicted"/>
<dbReference type="AlphaFoldDB" id="A0A1I7IKV0"/>
<organism evidence="1 2">
    <name type="scientific">Nitrosospira multiformis</name>
    <dbReference type="NCBI Taxonomy" id="1231"/>
    <lineage>
        <taxon>Bacteria</taxon>
        <taxon>Pseudomonadati</taxon>
        <taxon>Pseudomonadota</taxon>
        <taxon>Betaproteobacteria</taxon>
        <taxon>Nitrosomonadales</taxon>
        <taxon>Nitrosomonadaceae</taxon>
        <taxon>Nitrosospira</taxon>
    </lineage>
</organism>
<evidence type="ECO:0000313" key="2">
    <source>
        <dbReference type="Proteomes" id="UP000182649"/>
    </source>
</evidence>
<sequence length="130" mass="14654">MAIALEFIDFIVPIALIREKYPGGWEQCLKDHENLIGGRVWFDEHLLRDGAMSPDGIAALVDEWTELGFEPTEERDGQQVWKECCVVESLYGRPTLPCDWLEIGEDGCTAYLKGTEPGEVASRPGWCRPL</sequence>
<name>A0A1I7IKV0_9PROT</name>
<dbReference type="RefSeq" id="WP_074975738.1">
    <property type="nucleotide sequence ID" value="NZ_FPBZ01000021.1"/>
</dbReference>
<evidence type="ECO:0000313" key="1">
    <source>
        <dbReference type="EMBL" id="SFU73542.1"/>
    </source>
</evidence>
<reference evidence="1 2" key="1">
    <citation type="submission" date="2016-10" db="EMBL/GenBank/DDBJ databases">
        <authorList>
            <person name="de Groot N.N."/>
        </authorList>
    </citation>
    <scope>NUCLEOTIDE SEQUENCE [LARGE SCALE GENOMIC DNA]</scope>
    <source>
        <strain evidence="1 2">Nl14</strain>
    </source>
</reference>
<accession>A0A1I7IKV0</accession>
<dbReference type="Proteomes" id="UP000182649">
    <property type="component" value="Unassembled WGS sequence"/>
</dbReference>
<dbReference type="EMBL" id="FPBZ01000021">
    <property type="protein sequence ID" value="SFU73542.1"/>
    <property type="molecule type" value="Genomic_DNA"/>
</dbReference>
<gene>
    <name evidence="1" type="ORF">SAMN05216417_1218</name>
</gene>
<protein>
    <submittedName>
        <fullName evidence="1">Uncharacterized protein</fullName>
    </submittedName>
</protein>